<evidence type="ECO:0000256" key="1">
    <source>
        <dbReference type="ARBA" id="ARBA00001933"/>
    </source>
</evidence>
<proteinExistence type="predicted"/>
<dbReference type="RefSeq" id="WP_185076848.1">
    <property type="nucleotide sequence ID" value="NZ_JACHMB010000001.1"/>
</dbReference>
<keyword evidence="2" id="KW-0663">Pyridoxal phosphate</keyword>
<comment type="cofactor">
    <cofactor evidence="1">
        <name>pyridoxal 5'-phosphate</name>
        <dbReference type="ChEBI" id="CHEBI:597326"/>
    </cofactor>
</comment>
<dbReference type="PANTHER" id="PTHR42937">
    <property type="match status" value="1"/>
</dbReference>
<dbReference type="SUPFAM" id="SSF53686">
    <property type="entry name" value="Tryptophan synthase beta subunit-like PLP-dependent enzymes"/>
    <property type="match status" value="1"/>
</dbReference>
<dbReference type="PANTHER" id="PTHR42937:SF1">
    <property type="entry name" value="DIAMINOPROPIONATE AMMONIA-LYASE"/>
    <property type="match status" value="1"/>
</dbReference>
<protein>
    <submittedName>
        <fullName evidence="4">Diaminopropionate ammonia-lyase</fullName>
        <ecNumber evidence="4">4.3.1.15</ecNumber>
    </submittedName>
</protein>
<comment type="caution">
    <text evidence="4">The sequence shown here is derived from an EMBL/GenBank/DDBJ whole genome shotgun (WGS) entry which is preliminary data.</text>
</comment>
<accession>A0A7W9GHA4</accession>
<evidence type="ECO:0000256" key="2">
    <source>
        <dbReference type="ARBA" id="ARBA00022898"/>
    </source>
</evidence>
<name>A0A7W9GHA4_9ACTN</name>
<feature type="domain" description="Tryptophan synthase beta chain-like PALP" evidence="3">
    <location>
        <begin position="36"/>
        <end position="220"/>
    </location>
</feature>
<dbReference type="Proteomes" id="UP000579153">
    <property type="component" value="Unassembled WGS sequence"/>
</dbReference>
<reference evidence="4 5" key="1">
    <citation type="submission" date="2020-08" db="EMBL/GenBank/DDBJ databases">
        <title>Sequencing the genomes of 1000 actinobacteria strains.</title>
        <authorList>
            <person name="Klenk H.-P."/>
        </authorList>
    </citation>
    <scope>NUCLEOTIDE SEQUENCE [LARGE SCALE GENOMIC DNA]</scope>
    <source>
        <strain evidence="4 5">DSM 45507</strain>
    </source>
</reference>
<dbReference type="InterPro" id="IPR001926">
    <property type="entry name" value="TrpB-like_PALP"/>
</dbReference>
<evidence type="ECO:0000313" key="4">
    <source>
        <dbReference type="EMBL" id="MBB5783800.1"/>
    </source>
</evidence>
<dbReference type="Pfam" id="PF00291">
    <property type="entry name" value="PALP"/>
    <property type="match status" value="2"/>
</dbReference>
<dbReference type="GO" id="GO:0008838">
    <property type="term" value="F:diaminopropionate ammonia-lyase activity"/>
    <property type="evidence" value="ECO:0007669"/>
    <property type="project" value="UniProtKB-EC"/>
</dbReference>
<sequence>MEYLNPARAPYTAHDRALIGTEHARQARAHFARHPSYRPTPVRTVPDLAGTEAVHVKDESGRMGLGSFKALGGAYAVHLLAEHEGGGTPFVCASAGNHGISVASGAAEVGVDCVVYLSEGVPEAFAQRLRGLGAEVRRSGEDYEASMAAAIQAAERNGWRLVSDSSWNGYTGIPLDVMRGYTVLFDELADPGALPAVPARTTGPATSAGALTGLEAYSGRLNGSSAATGGHSAAHGGAGAPTHVFLQAGVGGLAAAGAAYVRDRWGEQPKIVVVEPEGAPCLLESARAGEPVRVQGGHTTLGRLDCLEPSIIAHHLLHHLADLYMTITDDQAADAARLLAGHGVHLSECGAAGAAGLLALTPAARDALGLDDSSRPLVVGTEGPLEPK</sequence>
<keyword evidence="5" id="KW-1185">Reference proteome</keyword>
<dbReference type="EC" id="4.3.1.15" evidence="4"/>
<gene>
    <name evidence="4" type="ORF">HD596_010556</name>
</gene>
<dbReference type="EMBL" id="JACHMB010000001">
    <property type="protein sequence ID" value="MBB5783800.1"/>
    <property type="molecule type" value="Genomic_DNA"/>
</dbReference>
<evidence type="ECO:0000313" key="5">
    <source>
        <dbReference type="Proteomes" id="UP000579153"/>
    </source>
</evidence>
<dbReference type="InterPro" id="IPR036052">
    <property type="entry name" value="TrpB-like_PALP_sf"/>
</dbReference>
<dbReference type="AlphaFoldDB" id="A0A7W9GHA4"/>
<dbReference type="Gene3D" id="3.40.50.1100">
    <property type="match status" value="2"/>
</dbReference>
<evidence type="ECO:0000259" key="3">
    <source>
        <dbReference type="Pfam" id="PF00291"/>
    </source>
</evidence>
<organism evidence="4 5">
    <name type="scientific">Nonomuraea jabiensis</name>
    <dbReference type="NCBI Taxonomy" id="882448"/>
    <lineage>
        <taxon>Bacteria</taxon>
        <taxon>Bacillati</taxon>
        <taxon>Actinomycetota</taxon>
        <taxon>Actinomycetes</taxon>
        <taxon>Streptosporangiales</taxon>
        <taxon>Streptosporangiaceae</taxon>
        <taxon>Nonomuraea</taxon>
    </lineage>
</organism>
<feature type="domain" description="Tryptophan synthase beta chain-like PALP" evidence="3">
    <location>
        <begin position="239"/>
        <end position="363"/>
    </location>
</feature>
<keyword evidence="4" id="KW-0456">Lyase</keyword>
<dbReference type="GO" id="GO:1901605">
    <property type="term" value="P:alpha-amino acid metabolic process"/>
    <property type="evidence" value="ECO:0007669"/>
    <property type="project" value="UniProtKB-ARBA"/>
</dbReference>